<keyword evidence="1" id="KW-0812">Transmembrane</keyword>
<protein>
    <submittedName>
        <fullName evidence="2">Uncharacterized protein</fullName>
    </submittedName>
</protein>
<proteinExistence type="predicted"/>
<sequence length="54" mass="6302">MKILLILFSLYLMYYTFGYARSVWKVEKKKFAGAVIALMAACFPVLSVILYFIR</sequence>
<dbReference type="Proteomes" id="UP000676456">
    <property type="component" value="Unassembled WGS sequence"/>
</dbReference>
<reference evidence="2 3" key="1">
    <citation type="submission" date="2021-05" db="EMBL/GenBank/DDBJ databases">
        <title>Novel Bacillus species.</title>
        <authorList>
            <person name="Liu G."/>
        </authorList>
    </citation>
    <scope>NUCLEOTIDE SEQUENCE [LARGE SCALE GENOMIC DNA]</scope>
    <source>
        <strain evidence="2 3">FJAT-49682</strain>
    </source>
</reference>
<organism evidence="2 3">
    <name type="scientific">Lederbergia citrea</name>
    <dbReference type="NCBI Taxonomy" id="2833581"/>
    <lineage>
        <taxon>Bacteria</taxon>
        <taxon>Bacillati</taxon>
        <taxon>Bacillota</taxon>
        <taxon>Bacilli</taxon>
        <taxon>Bacillales</taxon>
        <taxon>Bacillaceae</taxon>
        <taxon>Lederbergia</taxon>
    </lineage>
</organism>
<keyword evidence="1" id="KW-0472">Membrane</keyword>
<evidence type="ECO:0000313" key="3">
    <source>
        <dbReference type="Proteomes" id="UP000676456"/>
    </source>
</evidence>
<dbReference type="EMBL" id="JAGYPN010000003">
    <property type="protein sequence ID" value="MBS4224040.1"/>
    <property type="molecule type" value="Genomic_DNA"/>
</dbReference>
<keyword evidence="3" id="KW-1185">Reference proteome</keyword>
<comment type="caution">
    <text evidence="2">The sequence shown here is derived from an EMBL/GenBank/DDBJ whole genome shotgun (WGS) entry which is preliminary data.</text>
</comment>
<evidence type="ECO:0000313" key="2">
    <source>
        <dbReference type="EMBL" id="MBS4224040.1"/>
    </source>
</evidence>
<feature type="transmembrane region" description="Helical" evidence="1">
    <location>
        <begin position="34"/>
        <end position="53"/>
    </location>
</feature>
<accession>A0A942Z625</accession>
<evidence type="ECO:0000256" key="1">
    <source>
        <dbReference type="SAM" id="Phobius"/>
    </source>
</evidence>
<keyword evidence="1" id="KW-1133">Transmembrane helix</keyword>
<name>A0A942Z625_9BACI</name>
<gene>
    <name evidence="2" type="ORF">KHA91_14955</name>
</gene>
<dbReference type="RefSeq" id="WP_213099092.1">
    <property type="nucleotide sequence ID" value="NZ_JAGYPN010000003.1"/>
</dbReference>
<dbReference type="AlphaFoldDB" id="A0A942Z625"/>